<dbReference type="EMBL" id="AWXU01000046">
    <property type="protein sequence ID" value="KFN48927.1"/>
    <property type="molecule type" value="Genomic_DNA"/>
</dbReference>
<evidence type="ECO:0000259" key="13">
    <source>
        <dbReference type="Pfam" id="PF00155"/>
    </source>
</evidence>
<evidence type="ECO:0000256" key="8">
    <source>
        <dbReference type="ARBA" id="ARBA00022898"/>
    </source>
</evidence>
<dbReference type="Gene3D" id="3.40.640.10">
    <property type="entry name" value="Type I PLP-dependent aspartate aminotransferase-like (Major domain)"/>
    <property type="match status" value="1"/>
</dbReference>
<evidence type="ECO:0000313" key="15">
    <source>
        <dbReference type="Proteomes" id="UP000029391"/>
    </source>
</evidence>
<comment type="similarity">
    <text evidence="3 11">Belongs to the class-II pyridoxal-phosphate-dependent aminotransferase family. Histidinol-phosphate aminotransferase subfamily.</text>
</comment>
<dbReference type="eggNOG" id="COG0079">
    <property type="taxonomic scope" value="Bacteria"/>
</dbReference>
<evidence type="ECO:0000256" key="5">
    <source>
        <dbReference type="ARBA" id="ARBA00022576"/>
    </source>
</evidence>
<dbReference type="InterPro" id="IPR005861">
    <property type="entry name" value="HisP_aminotrans"/>
</dbReference>
<dbReference type="AlphaFoldDB" id="A0A091BBS5"/>
<keyword evidence="9 11" id="KW-0368">Histidine biosynthesis</keyword>
<keyword evidence="7 11" id="KW-0808">Transferase</keyword>
<dbReference type="PANTHER" id="PTHR42885:SF2">
    <property type="entry name" value="HISTIDINOL-PHOSPHATE AMINOTRANSFERASE"/>
    <property type="match status" value="1"/>
</dbReference>
<dbReference type="GO" id="GO:0000105">
    <property type="term" value="P:L-histidine biosynthetic process"/>
    <property type="evidence" value="ECO:0007669"/>
    <property type="project" value="UniProtKB-UniRule"/>
</dbReference>
<name>A0A091BBS5_9GAMM</name>
<dbReference type="EC" id="2.6.1.9" evidence="11"/>
<dbReference type="STRING" id="1121013.GCA_000426365_00381"/>
<comment type="subunit">
    <text evidence="4 11">Homodimer.</text>
</comment>
<organism evidence="14 15">
    <name type="scientific">Arenimonas composti TR7-09 = DSM 18010</name>
    <dbReference type="NCBI Taxonomy" id="1121013"/>
    <lineage>
        <taxon>Bacteria</taxon>
        <taxon>Pseudomonadati</taxon>
        <taxon>Pseudomonadota</taxon>
        <taxon>Gammaproteobacteria</taxon>
        <taxon>Lysobacterales</taxon>
        <taxon>Lysobacteraceae</taxon>
        <taxon>Arenimonas</taxon>
    </lineage>
</organism>
<evidence type="ECO:0000256" key="10">
    <source>
        <dbReference type="ARBA" id="ARBA00047481"/>
    </source>
</evidence>
<protein>
    <recommendedName>
        <fullName evidence="11">Histidinol-phosphate aminotransferase</fullName>
        <ecNumber evidence="11">2.6.1.9</ecNumber>
    </recommendedName>
    <alternativeName>
        <fullName evidence="11">Imidazole acetol-phosphate transaminase</fullName>
    </alternativeName>
</protein>
<keyword evidence="8 11" id="KW-0663">Pyridoxal phosphate</keyword>
<dbReference type="NCBIfam" id="TIGR01141">
    <property type="entry name" value="hisC"/>
    <property type="match status" value="1"/>
</dbReference>
<dbReference type="Pfam" id="PF00155">
    <property type="entry name" value="Aminotran_1_2"/>
    <property type="match status" value="1"/>
</dbReference>
<keyword evidence="15" id="KW-1185">Reference proteome</keyword>
<dbReference type="Proteomes" id="UP000029391">
    <property type="component" value="Unassembled WGS sequence"/>
</dbReference>
<feature type="domain" description="Aminotransferase class I/classII large" evidence="13">
    <location>
        <begin position="56"/>
        <end position="366"/>
    </location>
</feature>
<evidence type="ECO:0000256" key="11">
    <source>
        <dbReference type="HAMAP-Rule" id="MF_01023"/>
    </source>
</evidence>
<dbReference type="InterPro" id="IPR004839">
    <property type="entry name" value="Aminotransferase_I/II_large"/>
</dbReference>
<keyword evidence="5 11" id="KW-0032">Aminotransferase</keyword>
<dbReference type="CDD" id="cd00609">
    <property type="entry name" value="AAT_like"/>
    <property type="match status" value="1"/>
</dbReference>
<evidence type="ECO:0000256" key="2">
    <source>
        <dbReference type="ARBA" id="ARBA00005011"/>
    </source>
</evidence>
<evidence type="ECO:0000256" key="4">
    <source>
        <dbReference type="ARBA" id="ARBA00011738"/>
    </source>
</evidence>
<comment type="catalytic activity">
    <reaction evidence="10 11">
        <text>L-histidinol phosphate + 2-oxoglutarate = 3-(imidazol-4-yl)-2-oxopropyl phosphate + L-glutamate</text>
        <dbReference type="Rhea" id="RHEA:23744"/>
        <dbReference type="ChEBI" id="CHEBI:16810"/>
        <dbReference type="ChEBI" id="CHEBI:29985"/>
        <dbReference type="ChEBI" id="CHEBI:57766"/>
        <dbReference type="ChEBI" id="CHEBI:57980"/>
        <dbReference type="EC" id="2.6.1.9"/>
    </reaction>
</comment>
<dbReference type="GO" id="GO:0004400">
    <property type="term" value="F:histidinol-phosphate transaminase activity"/>
    <property type="evidence" value="ECO:0007669"/>
    <property type="project" value="UniProtKB-UniRule"/>
</dbReference>
<dbReference type="UniPathway" id="UPA00031">
    <property type="reaction ID" value="UER00012"/>
</dbReference>
<dbReference type="GO" id="GO:0030170">
    <property type="term" value="F:pyridoxal phosphate binding"/>
    <property type="evidence" value="ECO:0007669"/>
    <property type="project" value="InterPro"/>
</dbReference>
<evidence type="ECO:0000256" key="7">
    <source>
        <dbReference type="ARBA" id="ARBA00022679"/>
    </source>
</evidence>
<keyword evidence="6 11" id="KW-0028">Amino-acid biosynthesis</keyword>
<reference evidence="14 15" key="1">
    <citation type="submission" date="2013-09" db="EMBL/GenBank/DDBJ databases">
        <title>Genome sequencing of Arenimonas composti.</title>
        <authorList>
            <person name="Chen F."/>
            <person name="Wang G."/>
        </authorList>
    </citation>
    <scope>NUCLEOTIDE SEQUENCE [LARGE SCALE GENOMIC DNA]</scope>
    <source>
        <strain evidence="14 15">TR7-09</strain>
    </source>
</reference>
<dbReference type="SUPFAM" id="SSF53383">
    <property type="entry name" value="PLP-dependent transferases"/>
    <property type="match status" value="1"/>
</dbReference>
<dbReference type="Gene3D" id="3.90.1150.10">
    <property type="entry name" value="Aspartate Aminotransferase, domain 1"/>
    <property type="match status" value="1"/>
</dbReference>
<dbReference type="RefSeq" id="WP_245570614.1">
    <property type="nucleotide sequence ID" value="NZ_AUFF01000001.1"/>
</dbReference>
<dbReference type="InterPro" id="IPR015421">
    <property type="entry name" value="PyrdxlP-dep_Trfase_major"/>
</dbReference>
<evidence type="ECO:0000256" key="6">
    <source>
        <dbReference type="ARBA" id="ARBA00022605"/>
    </source>
</evidence>
<feature type="region of interest" description="Disordered" evidence="12">
    <location>
        <begin position="42"/>
        <end position="68"/>
    </location>
</feature>
<feature type="modified residue" description="N6-(pyridoxal phosphate)lysine" evidence="11">
    <location>
        <position position="229"/>
    </location>
</feature>
<evidence type="ECO:0000256" key="1">
    <source>
        <dbReference type="ARBA" id="ARBA00001933"/>
    </source>
</evidence>
<dbReference type="InterPro" id="IPR015422">
    <property type="entry name" value="PyrdxlP-dep_Trfase_small"/>
</dbReference>
<dbReference type="HAMAP" id="MF_01023">
    <property type="entry name" value="HisC_aminotrans_2"/>
    <property type="match status" value="1"/>
</dbReference>
<evidence type="ECO:0000256" key="9">
    <source>
        <dbReference type="ARBA" id="ARBA00023102"/>
    </source>
</evidence>
<gene>
    <name evidence="11" type="primary">hisC</name>
    <name evidence="14" type="ORF">P873_01105</name>
</gene>
<comment type="cofactor">
    <cofactor evidence="1 11">
        <name>pyridoxal 5'-phosphate</name>
        <dbReference type="ChEBI" id="CHEBI:597326"/>
    </cofactor>
</comment>
<dbReference type="PANTHER" id="PTHR42885">
    <property type="entry name" value="HISTIDINOL-PHOSPHATE AMINOTRANSFERASE-RELATED"/>
    <property type="match status" value="1"/>
</dbReference>
<comment type="caution">
    <text evidence="14">The sequence shown here is derived from an EMBL/GenBank/DDBJ whole genome shotgun (WGS) entry which is preliminary data.</text>
</comment>
<comment type="pathway">
    <text evidence="2 11">Amino-acid biosynthesis; L-histidine biosynthesis; L-histidine from 5-phospho-alpha-D-ribose 1-diphosphate: step 7/9.</text>
</comment>
<proteinExistence type="inferred from homology"/>
<sequence length="367" mass="38131">MSAQAFATSTMTLPPALQPLVRPDLAGFAGYASAARERGAGSVRLDANESPHANAADRGGRLRRYPPPQPQALREALADLYGSRPENLLLCRGSDEAIDLLVRGCCRAGLDPVLVTPPTFGMYAVAARLQGAPLQTFAQQAGGAGFALDFAALEARARDTGARVLFLCSPGNPTGQALDPDAVLALAQALQGRCLVVLDEAYVEFADVRSLAPSAGTPTNLCVLRTLSKAHALAGARIGALVAAPELVAWLARLQAPYPLPVPSVAAALAALAPAARAATRTRIAAVVAQRERMAKALVRSPRVRAVLPSQANFLAVRFVDADDALARLAAAGIIVRDQRAQPGLADVLRISIGSARENAALLEALA</sequence>
<dbReference type="InterPro" id="IPR015424">
    <property type="entry name" value="PyrdxlP-dep_Trfase"/>
</dbReference>
<evidence type="ECO:0000256" key="3">
    <source>
        <dbReference type="ARBA" id="ARBA00007970"/>
    </source>
</evidence>
<evidence type="ECO:0000313" key="14">
    <source>
        <dbReference type="EMBL" id="KFN48927.1"/>
    </source>
</evidence>
<accession>A0A091BBS5</accession>
<evidence type="ECO:0000256" key="12">
    <source>
        <dbReference type="SAM" id="MobiDB-lite"/>
    </source>
</evidence>